<name>A0A1G7Q2D1_9ACTN</name>
<comment type="subcellular location">
    <subcellularLocation>
        <location evidence="1">Cell membrane</location>
        <topology evidence="1">Multi-pass membrane protein</topology>
    </subcellularLocation>
</comment>
<dbReference type="PROSITE" id="PS50850">
    <property type="entry name" value="MFS"/>
    <property type="match status" value="1"/>
</dbReference>
<feature type="transmembrane region" description="Helical" evidence="7">
    <location>
        <begin position="111"/>
        <end position="133"/>
    </location>
</feature>
<dbReference type="CDD" id="cd17321">
    <property type="entry name" value="MFS_MMR_MDR_like"/>
    <property type="match status" value="1"/>
</dbReference>
<evidence type="ECO:0000256" key="6">
    <source>
        <dbReference type="ARBA" id="ARBA00023136"/>
    </source>
</evidence>
<dbReference type="NCBIfam" id="TIGR00711">
    <property type="entry name" value="efflux_EmrB"/>
    <property type="match status" value="1"/>
</dbReference>
<accession>A0A1G7Q2D1</accession>
<evidence type="ECO:0000313" key="9">
    <source>
        <dbReference type="EMBL" id="SDF92656.1"/>
    </source>
</evidence>
<evidence type="ECO:0000256" key="2">
    <source>
        <dbReference type="ARBA" id="ARBA00022448"/>
    </source>
</evidence>
<feature type="transmembrane region" description="Helical" evidence="7">
    <location>
        <begin position="275"/>
        <end position="298"/>
    </location>
</feature>
<dbReference type="InterPro" id="IPR011701">
    <property type="entry name" value="MFS"/>
</dbReference>
<evidence type="ECO:0000256" key="4">
    <source>
        <dbReference type="ARBA" id="ARBA00022692"/>
    </source>
</evidence>
<gene>
    <name evidence="9" type="ORF">SAMN05660662_3878</name>
</gene>
<dbReference type="PANTHER" id="PTHR42718">
    <property type="entry name" value="MAJOR FACILITATOR SUPERFAMILY MULTIDRUG TRANSPORTER MFSC"/>
    <property type="match status" value="1"/>
</dbReference>
<dbReference type="GO" id="GO:0022857">
    <property type="term" value="F:transmembrane transporter activity"/>
    <property type="evidence" value="ECO:0007669"/>
    <property type="project" value="InterPro"/>
</dbReference>
<dbReference type="STRING" id="1550231.SAMN05660662_3878"/>
<feature type="transmembrane region" description="Helical" evidence="7">
    <location>
        <begin position="232"/>
        <end position="254"/>
    </location>
</feature>
<dbReference type="Gene3D" id="1.20.1250.20">
    <property type="entry name" value="MFS general substrate transporter like domains"/>
    <property type="match status" value="1"/>
</dbReference>
<dbReference type="InterPro" id="IPR020846">
    <property type="entry name" value="MFS_dom"/>
</dbReference>
<dbReference type="GO" id="GO:0005886">
    <property type="term" value="C:plasma membrane"/>
    <property type="evidence" value="ECO:0007669"/>
    <property type="project" value="UniProtKB-SubCell"/>
</dbReference>
<sequence length="530" mass="53517">MTTDSTTAEEAPPGYARRWWVLATMTVCLLVVIMGNTILNVALPTLQRDLGATQAELQWAVDAYILVFAGLLFSWGVIGDRIGRRRVLVIGLSVFALGSVLAAMSDSPGELIAYRALMGVGGAAVQPTTLAVITNVFPGPERGRAIGVWAGTAGIAVAGGPLAGGAVLEHFWWGAVFLVGVPVAVVGIIGVLAIVPESKDPSPGRLDVPGVLLSIVALAGLVYGIIRGGEGAGWTTPGVLVPLLGGLALLALFVQLQRRSAHPALDVSLFRNPAFSAAAGALGLNFFALLGATFYVVFYLQGVLGYSPLQAGATLIPVALGMAIMGPRSSVLAERYGAKVVCAVGFALITTSFLGFQLLDADSPAGLLIVILSVQGAGMGMVMAPATESIMSVVPREKAGAGAAVNNSVRQVGGALGVAILGSVLAGVYAANLGDATDVLPADAREQAGESIVGTLAAVGRVQAGDDPEAAEAAAGLVQPAREAFVDAMHVTAVGTAAAGAVAVVVVLVWLPGRRDRVTGPAGTGTGRAG</sequence>
<evidence type="ECO:0000256" key="1">
    <source>
        <dbReference type="ARBA" id="ARBA00004651"/>
    </source>
</evidence>
<evidence type="ECO:0000313" key="10">
    <source>
        <dbReference type="Proteomes" id="UP000199406"/>
    </source>
</evidence>
<feature type="transmembrane region" description="Helical" evidence="7">
    <location>
        <begin position="412"/>
        <end position="431"/>
    </location>
</feature>
<keyword evidence="10" id="KW-1185">Reference proteome</keyword>
<keyword evidence="4 7" id="KW-0812">Transmembrane</keyword>
<feature type="transmembrane region" description="Helical" evidence="7">
    <location>
        <begin position="170"/>
        <end position="194"/>
    </location>
</feature>
<dbReference type="SUPFAM" id="SSF103473">
    <property type="entry name" value="MFS general substrate transporter"/>
    <property type="match status" value="1"/>
</dbReference>
<dbReference type="PANTHER" id="PTHR42718:SF42">
    <property type="entry name" value="EXPORT PROTEIN"/>
    <property type="match status" value="1"/>
</dbReference>
<keyword evidence="2" id="KW-0813">Transport</keyword>
<feature type="transmembrane region" description="Helical" evidence="7">
    <location>
        <begin position="206"/>
        <end position="226"/>
    </location>
</feature>
<evidence type="ECO:0000259" key="8">
    <source>
        <dbReference type="PROSITE" id="PS50850"/>
    </source>
</evidence>
<feature type="transmembrane region" description="Helical" evidence="7">
    <location>
        <begin position="336"/>
        <end position="359"/>
    </location>
</feature>
<protein>
    <submittedName>
        <fullName evidence="9">Drug resistance transporter, EmrB/QacA subfamily</fullName>
    </submittedName>
</protein>
<keyword evidence="5 7" id="KW-1133">Transmembrane helix</keyword>
<evidence type="ECO:0000256" key="5">
    <source>
        <dbReference type="ARBA" id="ARBA00022989"/>
    </source>
</evidence>
<dbReference type="PRINTS" id="PR01036">
    <property type="entry name" value="TCRTETB"/>
</dbReference>
<evidence type="ECO:0000256" key="7">
    <source>
        <dbReference type="SAM" id="Phobius"/>
    </source>
</evidence>
<keyword evidence="6 7" id="KW-0472">Membrane</keyword>
<keyword evidence="3" id="KW-1003">Cell membrane</keyword>
<dbReference type="AlphaFoldDB" id="A0A1G7Q2D1"/>
<evidence type="ECO:0000256" key="3">
    <source>
        <dbReference type="ARBA" id="ARBA00022475"/>
    </source>
</evidence>
<reference evidence="10" key="1">
    <citation type="submission" date="2016-10" db="EMBL/GenBank/DDBJ databases">
        <authorList>
            <person name="Varghese N."/>
            <person name="Submissions S."/>
        </authorList>
    </citation>
    <scope>NUCLEOTIDE SEQUENCE [LARGE SCALE GENOMIC DNA]</scope>
    <source>
        <strain evidence="10">DSM 44268</strain>
    </source>
</reference>
<feature type="transmembrane region" description="Helical" evidence="7">
    <location>
        <begin position="59"/>
        <end position="78"/>
    </location>
</feature>
<feature type="transmembrane region" description="Helical" evidence="7">
    <location>
        <begin position="488"/>
        <end position="511"/>
    </location>
</feature>
<feature type="transmembrane region" description="Helical" evidence="7">
    <location>
        <begin position="145"/>
        <end position="164"/>
    </location>
</feature>
<dbReference type="InterPro" id="IPR036259">
    <property type="entry name" value="MFS_trans_sf"/>
</dbReference>
<feature type="transmembrane region" description="Helical" evidence="7">
    <location>
        <begin position="87"/>
        <end position="105"/>
    </location>
</feature>
<proteinExistence type="predicted"/>
<dbReference type="Pfam" id="PF07690">
    <property type="entry name" value="MFS_1"/>
    <property type="match status" value="1"/>
</dbReference>
<feature type="transmembrane region" description="Helical" evidence="7">
    <location>
        <begin position="19"/>
        <end position="39"/>
    </location>
</feature>
<dbReference type="Gene3D" id="1.20.1720.10">
    <property type="entry name" value="Multidrug resistance protein D"/>
    <property type="match status" value="1"/>
</dbReference>
<dbReference type="InterPro" id="IPR004638">
    <property type="entry name" value="EmrB-like"/>
</dbReference>
<dbReference type="RefSeq" id="WP_255362533.1">
    <property type="nucleotide sequence ID" value="NZ_FNBT01000008.1"/>
</dbReference>
<feature type="transmembrane region" description="Helical" evidence="7">
    <location>
        <begin position="304"/>
        <end position="324"/>
    </location>
</feature>
<feature type="transmembrane region" description="Helical" evidence="7">
    <location>
        <begin position="365"/>
        <end position="391"/>
    </location>
</feature>
<dbReference type="EMBL" id="FNBT01000008">
    <property type="protein sequence ID" value="SDF92656.1"/>
    <property type="molecule type" value="Genomic_DNA"/>
</dbReference>
<dbReference type="Proteomes" id="UP000199406">
    <property type="component" value="Unassembled WGS sequence"/>
</dbReference>
<organism evidence="9 10">
    <name type="scientific">Blastococcus aurantiacus</name>
    <dbReference type="NCBI Taxonomy" id="1550231"/>
    <lineage>
        <taxon>Bacteria</taxon>
        <taxon>Bacillati</taxon>
        <taxon>Actinomycetota</taxon>
        <taxon>Actinomycetes</taxon>
        <taxon>Geodermatophilales</taxon>
        <taxon>Geodermatophilaceae</taxon>
        <taxon>Blastococcus</taxon>
    </lineage>
</organism>
<feature type="domain" description="Major facilitator superfamily (MFS) profile" evidence="8">
    <location>
        <begin position="21"/>
        <end position="515"/>
    </location>
</feature>